<dbReference type="PANTHER" id="PTHR40700:SF1">
    <property type="entry name" value="DUF63 DOMAIN-CONTAINING PROTEIN"/>
    <property type="match status" value="1"/>
</dbReference>
<name>A0B8C3_METTP</name>
<feature type="transmembrane region" description="Helical" evidence="1">
    <location>
        <begin position="246"/>
        <end position="263"/>
    </location>
</feature>
<feature type="transmembrane region" description="Helical" evidence="1">
    <location>
        <begin position="31"/>
        <end position="48"/>
    </location>
</feature>
<dbReference type="GeneID" id="4462630"/>
<protein>
    <recommendedName>
        <fullName evidence="4">DUF63 family protein</fullName>
    </recommendedName>
</protein>
<evidence type="ECO:0000313" key="2">
    <source>
        <dbReference type="EMBL" id="ABK14947.1"/>
    </source>
</evidence>
<organism evidence="2 3">
    <name type="scientific">Methanothrix thermoacetophila (strain DSM 6194 / JCM 14653 / NBRC 101360 / PT)</name>
    <name type="common">Methanosaeta thermophila</name>
    <dbReference type="NCBI Taxonomy" id="349307"/>
    <lineage>
        <taxon>Archaea</taxon>
        <taxon>Methanobacteriati</taxon>
        <taxon>Methanobacteriota</taxon>
        <taxon>Stenosarchaea group</taxon>
        <taxon>Methanomicrobia</taxon>
        <taxon>Methanotrichales</taxon>
        <taxon>Methanotrichaceae</taxon>
        <taxon>Methanothrix</taxon>
    </lineage>
</organism>
<keyword evidence="1" id="KW-0472">Membrane</keyword>
<proteinExistence type="predicted"/>
<dbReference type="Proteomes" id="UP000000674">
    <property type="component" value="Chromosome"/>
</dbReference>
<dbReference type="OrthoDB" id="84937at2157"/>
<feature type="transmembrane region" description="Helical" evidence="1">
    <location>
        <begin position="60"/>
        <end position="77"/>
    </location>
</feature>
<dbReference type="RefSeq" id="WP_011696340.1">
    <property type="nucleotide sequence ID" value="NC_008553.1"/>
</dbReference>
<accession>A0B8C3</accession>
<keyword evidence="1" id="KW-0812">Transmembrane</keyword>
<dbReference type="STRING" id="349307.Mthe_1165"/>
<gene>
    <name evidence="2" type="ordered locus">Mthe_1165</name>
</gene>
<keyword evidence="1" id="KW-1133">Transmembrane helix</keyword>
<dbReference type="EMBL" id="CP000477">
    <property type="protein sequence ID" value="ABK14947.1"/>
    <property type="molecule type" value="Genomic_DNA"/>
</dbReference>
<dbReference type="AlphaFoldDB" id="A0B8C3"/>
<feature type="transmembrane region" description="Helical" evidence="1">
    <location>
        <begin position="144"/>
        <end position="165"/>
    </location>
</feature>
<reference evidence="2 3" key="1">
    <citation type="submission" date="2006-10" db="EMBL/GenBank/DDBJ databases">
        <title>Complete sequence of Methanosaeta thermophila PT.</title>
        <authorList>
            <consortium name="US DOE Joint Genome Institute"/>
            <person name="Copeland A."/>
            <person name="Lucas S."/>
            <person name="Lapidus A."/>
            <person name="Barry K."/>
            <person name="Detter J.C."/>
            <person name="Glavina del Rio T."/>
            <person name="Hammon N."/>
            <person name="Israni S."/>
            <person name="Pitluck S."/>
            <person name="Chain P."/>
            <person name="Malfatti S."/>
            <person name="Shin M."/>
            <person name="Vergez L."/>
            <person name="Schmutz J."/>
            <person name="Larimer F."/>
            <person name="Land M."/>
            <person name="Hauser L."/>
            <person name="Kyrpides N."/>
            <person name="Kim E."/>
            <person name="Smith K.S."/>
            <person name="Ingram-Smith C."/>
            <person name="Richardson P."/>
        </authorList>
    </citation>
    <scope>NUCLEOTIDE SEQUENCE [LARGE SCALE GENOMIC DNA]</scope>
    <source>
        <strain evidence="3">DSM 6194 / JCM 14653 / NBRC 101360 / PT</strain>
    </source>
</reference>
<feature type="transmembrane region" description="Helical" evidence="1">
    <location>
        <begin position="177"/>
        <end position="196"/>
    </location>
</feature>
<evidence type="ECO:0000313" key="3">
    <source>
        <dbReference type="Proteomes" id="UP000000674"/>
    </source>
</evidence>
<evidence type="ECO:0008006" key="4">
    <source>
        <dbReference type="Google" id="ProtNLM"/>
    </source>
</evidence>
<feature type="transmembrane region" description="Helical" evidence="1">
    <location>
        <begin position="211"/>
        <end position="234"/>
    </location>
</feature>
<feature type="transmembrane region" description="Helical" evidence="1">
    <location>
        <begin position="118"/>
        <end position="138"/>
    </location>
</feature>
<sequence length="273" mass="30150">MNSLSSQIVHFVQRYYVEPIINDSGYNPVNTVTWAIVLGVFIVLIQRAFRRYGIEVNSRFILATAPYIIAGSSLRVIEDAELIDPPLSYLLITPLIYILVASVTLLALFISRRLTGGYRLYSAVGISWSALNLLLLIREGVQHAWVPLAVVALGSSITGCVYILLQILPHSLSMRRCALSVILSHMLDASSTYIGVDWLGYEEKHVVPTLLIHTAGSAAVMYPLKLIVLLPLLVILDESLRNDRDIMGILVLTLLVLGLAPATRNTLRMMLGI</sequence>
<dbReference type="PANTHER" id="PTHR40700">
    <property type="entry name" value="HYPOTHETICAL MEMBRANE PROTEIN, CONSERVED, DUF63 FAMILY"/>
    <property type="match status" value="1"/>
</dbReference>
<keyword evidence="3" id="KW-1185">Reference proteome</keyword>
<dbReference type="KEGG" id="mtp:Mthe_1165"/>
<dbReference type="InterPro" id="IPR002749">
    <property type="entry name" value="DUF63"/>
</dbReference>
<dbReference type="HOGENOM" id="CLU_086260_0_0_2"/>
<evidence type="ECO:0000256" key="1">
    <source>
        <dbReference type="SAM" id="Phobius"/>
    </source>
</evidence>
<dbReference type="Pfam" id="PF01889">
    <property type="entry name" value="DUF63"/>
    <property type="match status" value="1"/>
</dbReference>
<feature type="transmembrane region" description="Helical" evidence="1">
    <location>
        <begin position="89"/>
        <end position="111"/>
    </location>
</feature>